<protein>
    <submittedName>
        <fullName evidence="2">Uncharacterized protein</fullName>
    </submittedName>
</protein>
<accession>A0AAV7T4T8</accession>
<comment type="caution">
    <text evidence="2">The sequence shown here is derived from an EMBL/GenBank/DDBJ whole genome shotgun (WGS) entry which is preliminary data.</text>
</comment>
<organism evidence="2 3">
    <name type="scientific">Pleurodeles waltl</name>
    <name type="common">Iberian ribbed newt</name>
    <dbReference type="NCBI Taxonomy" id="8319"/>
    <lineage>
        <taxon>Eukaryota</taxon>
        <taxon>Metazoa</taxon>
        <taxon>Chordata</taxon>
        <taxon>Craniata</taxon>
        <taxon>Vertebrata</taxon>
        <taxon>Euteleostomi</taxon>
        <taxon>Amphibia</taxon>
        <taxon>Batrachia</taxon>
        <taxon>Caudata</taxon>
        <taxon>Salamandroidea</taxon>
        <taxon>Salamandridae</taxon>
        <taxon>Pleurodelinae</taxon>
        <taxon>Pleurodeles</taxon>
    </lineage>
</organism>
<keyword evidence="3" id="KW-1185">Reference proteome</keyword>
<name>A0AAV7T4T8_PLEWA</name>
<proteinExistence type="predicted"/>
<feature type="region of interest" description="Disordered" evidence="1">
    <location>
        <begin position="1"/>
        <end position="100"/>
    </location>
</feature>
<reference evidence="2" key="1">
    <citation type="journal article" date="2022" name="bioRxiv">
        <title>Sequencing and chromosome-scale assembly of the giantPleurodeles waltlgenome.</title>
        <authorList>
            <person name="Brown T."/>
            <person name="Elewa A."/>
            <person name="Iarovenko S."/>
            <person name="Subramanian E."/>
            <person name="Araus A.J."/>
            <person name="Petzold A."/>
            <person name="Susuki M."/>
            <person name="Suzuki K.-i.T."/>
            <person name="Hayashi T."/>
            <person name="Toyoda A."/>
            <person name="Oliveira C."/>
            <person name="Osipova E."/>
            <person name="Leigh N.D."/>
            <person name="Simon A."/>
            <person name="Yun M.H."/>
        </authorList>
    </citation>
    <scope>NUCLEOTIDE SEQUENCE</scope>
    <source>
        <strain evidence="2">20211129_DDA</strain>
        <tissue evidence="2">Liver</tissue>
    </source>
</reference>
<dbReference type="EMBL" id="JANPWB010000007">
    <property type="protein sequence ID" value="KAJ1170972.1"/>
    <property type="molecule type" value="Genomic_DNA"/>
</dbReference>
<dbReference type="AlphaFoldDB" id="A0AAV7T4T8"/>
<evidence type="ECO:0000256" key="1">
    <source>
        <dbReference type="SAM" id="MobiDB-lite"/>
    </source>
</evidence>
<sequence length="127" mass="13046">MAAAPNRAACSARHQNQSRAHPEGRGANRSAGSWDATGGLSTAHVGSVGPRWTAGGPANEHTGPDDSLTGDGHSGPRERGVPLGPDGSAGGDPRRGWTTQHWRRFSTRPLAAVHRAGGGWRGACDSP</sequence>
<feature type="compositionally biased region" description="Low complexity" evidence="1">
    <location>
        <begin position="1"/>
        <end position="12"/>
    </location>
</feature>
<evidence type="ECO:0000313" key="3">
    <source>
        <dbReference type="Proteomes" id="UP001066276"/>
    </source>
</evidence>
<dbReference type="Proteomes" id="UP001066276">
    <property type="component" value="Chromosome 4_1"/>
</dbReference>
<gene>
    <name evidence="2" type="ORF">NDU88_002843</name>
</gene>
<evidence type="ECO:0000313" key="2">
    <source>
        <dbReference type="EMBL" id="KAJ1170972.1"/>
    </source>
</evidence>